<organism evidence="2 3">
    <name type="scientific">Streblomastix strix</name>
    <dbReference type="NCBI Taxonomy" id="222440"/>
    <lineage>
        <taxon>Eukaryota</taxon>
        <taxon>Metamonada</taxon>
        <taxon>Preaxostyla</taxon>
        <taxon>Oxymonadida</taxon>
        <taxon>Streblomastigidae</taxon>
        <taxon>Streblomastix</taxon>
    </lineage>
</organism>
<name>A0A5J4VTL6_9EUKA</name>
<accession>A0A5J4VTL6</accession>
<feature type="region of interest" description="Disordered" evidence="1">
    <location>
        <begin position="149"/>
        <end position="190"/>
    </location>
</feature>
<protein>
    <submittedName>
        <fullName evidence="2">Uncharacterized protein</fullName>
    </submittedName>
</protein>
<dbReference type="Proteomes" id="UP000324800">
    <property type="component" value="Unassembled WGS sequence"/>
</dbReference>
<gene>
    <name evidence="2" type="ORF">EZS28_018724</name>
</gene>
<evidence type="ECO:0000313" key="2">
    <source>
        <dbReference type="EMBL" id="KAA6385750.1"/>
    </source>
</evidence>
<proteinExistence type="predicted"/>
<sequence>MINKITLPAVGLCHNPFANASLPVYLDIKALKGLIVFSEMQSSSTDRQGPDKELMTHNDAAEQILTLARIRAELQDPEQTKAQLLQAGFGEDDLDLRSGDTKRKYRIVIKSLLDEDFRKNLLAASESLVSKPEKRTRAQQVAEMALDAKIKLEPNSQQSDSIDLTDDVEQTPNSESSSQQAQSASRKRFRKETIKTMQEQIGEDLGVDMSKWKQFSYTDRQGINQEATKYRWTGNEIPIKIQQGKTNIEKGEQYADAMTALSASQSTALTAYAKALEGKPNADECKHIFKLSTIGANAVTQLREGINLPYQFRVVAGNNVLPPDILTDETMERIKRYTEQKNLEYQAAAMAMQYGTQFLPQLLNPNPMPFVAPPYPYNQLQQYYNQPSGFPRRGREFQSMWRGGRGRGRGGFQTNVQTGANAFPVFPRNP</sequence>
<reference evidence="2 3" key="1">
    <citation type="submission" date="2019-03" db="EMBL/GenBank/DDBJ databases">
        <title>Single cell metagenomics reveals metabolic interactions within the superorganism composed of flagellate Streblomastix strix and complex community of Bacteroidetes bacteria on its surface.</title>
        <authorList>
            <person name="Treitli S.C."/>
            <person name="Kolisko M."/>
            <person name="Husnik F."/>
            <person name="Keeling P."/>
            <person name="Hampl V."/>
        </authorList>
    </citation>
    <scope>NUCLEOTIDE SEQUENCE [LARGE SCALE GENOMIC DNA]</scope>
    <source>
        <strain evidence="2">ST1C</strain>
    </source>
</reference>
<dbReference type="AlphaFoldDB" id="A0A5J4VTL6"/>
<evidence type="ECO:0000256" key="1">
    <source>
        <dbReference type="SAM" id="MobiDB-lite"/>
    </source>
</evidence>
<feature type="compositionally biased region" description="Low complexity" evidence="1">
    <location>
        <begin position="174"/>
        <end position="184"/>
    </location>
</feature>
<dbReference type="EMBL" id="SNRW01005123">
    <property type="protein sequence ID" value="KAA6385750.1"/>
    <property type="molecule type" value="Genomic_DNA"/>
</dbReference>
<comment type="caution">
    <text evidence="2">The sequence shown here is derived from an EMBL/GenBank/DDBJ whole genome shotgun (WGS) entry which is preliminary data.</text>
</comment>
<evidence type="ECO:0000313" key="3">
    <source>
        <dbReference type="Proteomes" id="UP000324800"/>
    </source>
</evidence>